<feature type="domain" description="BON" evidence="3">
    <location>
        <begin position="43"/>
        <end position="112"/>
    </location>
</feature>
<protein>
    <submittedName>
        <fullName evidence="4">Transport-associated protein</fullName>
    </submittedName>
</protein>
<dbReference type="AlphaFoldDB" id="E6WVX1"/>
<sequence length="112" mass="11634">MRKNASILAATLAAVLFSGAAMAQDNDPSKKPAADADSNQPVTDTWITTKVKSSLLADSDVSGTKIEVDTVDGVVFLTGNVDSQAQVNEAKRIASEIDGVGKVDTSRLKVGK</sequence>
<evidence type="ECO:0000313" key="4">
    <source>
        <dbReference type="EMBL" id="ADV28394.1"/>
    </source>
</evidence>
<name>E6WVX1_PSEUU</name>
<dbReference type="InterPro" id="IPR007055">
    <property type="entry name" value="BON_dom"/>
</dbReference>
<dbReference type="STRING" id="743721.Psesu_2562"/>
<dbReference type="PROSITE" id="PS50914">
    <property type="entry name" value="BON"/>
    <property type="match status" value="1"/>
</dbReference>
<dbReference type="PANTHER" id="PTHR34606:SF15">
    <property type="entry name" value="BON DOMAIN-CONTAINING PROTEIN"/>
    <property type="match status" value="1"/>
</dbReference>
<dbReference type="Pfam" id="PF04972">
    <property type="entry name" value="BON"/>
    <property type="match status" value="1"/>
</dbReference>
<keyword evidence="5" id="KW-1185">Reference proteome</keyword>
<dbReference type="RefSeq" id="WP_013536220.1">
    <property type="nucleotide sequence ID" value="NC_014924.1"/>
</dbReference>
<feature type="signal peptide" evidence="2">
    <location>
        <begin position="1"/>
        <end position="23"/>
    </location>
</feature>
<dbReference type="KEGG" id="psu:Psesu_2562"/>
<proteinExistence type="predicted"/>
<gene>
    <name evidence="4" type="ordered locus">Psesu_2562</name>
</gene>
<dbReference type="EMBL" id="CP002446">
    <property type="protein sequence ID" value="ADV28394.1"/>
    <property type="molecule type" value="Genomic_DNA"/>
</dbReference>
<dbReference type="InterPro" id="IPR051686">
    <property type="entry name" value="Lipoprotein_DolP"/>
</dbReference>
<dbReference type="SMART" id="SM00749">
    <property type="entry name" value="BON"/>
    <property type="match status" value="1"/>
</dbReference>
<dbReference type="InterPro" id="IPR014004">
    <property type="entry name" value="Transpt-assoc_nodulatn_dom_bac"/>
</dbReference>
<evidence type="ECO:0000259" key="3">
    <source>
        <dbReference type="PROSITE" id="PS50914"/>
    </source>
</evidence>
<dbReference type="Proteomes" id="UP000008632">
    <property type="component" value="Chromosome"/>
</dbReference>
<keyword evidence="2" id="KW-0732">Signal</keyword>
<evidence type="ECO:0000256" key="1">
    <source>
        <dbReference type="SAM" id="MobiDB-lite"/>
    </source>
</evidence>
<evidence type="ECO:0000256" key="2">
    <source>
        <dbReference type="SAM" id="SignalP"/>
    </source>
</evidence>
<accession>E6WVX1</accession>
<dbReference type="PANTHER" id="PTHR34606">
    <property type="entry name" value="BON DOMAIN-CONTAINING PROTEIN"/>
    <property type="match status" value="1"/>
</dbReference>
<dbReference type="Gene3D" id="3.30.1340.30">
    <property type="match status" value="1"/>
</dbReference>
<reference evidence="4 5" key="1">
    <citation type="submission" date="2011-01" db="EMBL/GenBank/DDBJ databases">
        <title>Complete sequence of Pseudoxanthomonas suwonensis 11-1.</title>
        <authorList>
            <consortium name="US DOE Joint Genome Institute"/>
            <person name="Lucas S."/>
            <person name="Copeland A."/>
            <person name="Lapidus A."/>
            <person name="Cheng J.-F."/>
            <person name="Goodwin L."/>
            <person name="Pitluck S."/>
            <person name="Teshima H."/>
            <person name="Detter J.C."/>
            <person name="Han C."/>
            <person name="Tapia R."/>
            <person name="Land M."/>
            <person name="Hauser L."/>
            <person name="Kyrpides N."/>
            <person name="Ivanova N."/>
            <person name="Ovchinnikova G."/>
            <person name="Siebers A.K."/>
            <person name="Allgaier M."/>
            <person name="Thelen M.P."/>
            <person name="Hugenholtz P."/>
            <person name="Gladden J."/>
            <person name="Woyke T."/>
        </authorList>
    </citation>
    <scope>NUCLEOTIDE SEQUENCE [LARGE SCALE GENOMIC DNA]</scope>
    <source>
        <strain evidence="5">11-1</strain>
    </source>
</reference>
<feature type="chain" id="PRO_5003212492" evidence="2">
    <location>
        <begin position="24"/>
        <end position="112"/>
    </location>
</feature>
<dbReference type="OrthoDB" id="8910395at2"/>
<evidence type="ECO:0000313" key="5">
    <source>
        <dbReference type="Proteomes" id="UP000008632"/>
    </source>
</evidence>
<dbReference type="eggNOG" id="COG2823">
    <property type="taxonomic scope" value="Bacteria"/>
</dbReference>
<feature type="region of interest" description="Disordered" evidence="1">
    <location>
        <begin position="23"/>
        <end position="43"/>
    </location>
</feature>
<organism evidence="4 5">
    <name type="scientific">Pseudoxanthomonas suwonensis (strain 11-1)</name>
    <dbReference type="NCBI Taxonomy" id="743721"/>
    <lineage>
        <taxon>Bacteria</taxon>
        <taxon>Pseudomonadati</taxon>
        <taxon>Pseudomonadota</taxon>
        <taxon>Gammaproteobacteria</taxon>
        <taxon>Lysobacterales</taxon>
        <taxon>Lysobacteraceae</taxon>
        <taxon>Pseudoxanthomonas</taxon>
    </lineage>
</organism>
<dbReference type="HOGENOM" id="CLU_098552_0_2_6"/>